<dbReference type="SMART" id="SM00883">
    <property type="entry name" value="Cpn10"/>
    <property type="match status" value="1"/>
</dbReference>
<dbReference type="AlphaFoldDB" id="A0A6M3J3B6"/>
<dbReference type="Gene3D" id="2.30.33.40">
    <property type="entry name" value="GroES chaperonin"/>
    <property type="match status" value="1"/>
</dbReference>
<gene>
    <name evidence="3" type="ORF">MM415A01887_0007</name>
    <name evidence="2" type="ORF">MM415B00601_0007</name>
</gene>
<dbReference type="GO" id="GO:0044183">
    <property type="term" value="F:protein folding chaperone"/>
    <property type="evidence" value="ECO:0007669"/>
    <property type="project" value="InterPro"/>
</dbReference>
<evidence type="ECO:0000313" key="3">
    <source>
        <dbReference type="EMBL" id="QJA74965.1"/>
    </source>
</evidence>
<dbReference type="SUPFAM" id="SSF50129">
    <property type="entry name" value="GroES-like"/>
    <property type="match status" value="1"/>
</dbReference>
<proteinExistence type="predicted"/>
<evidence type="ECO:0000313" key="2">
    <source>
        <dbReference type="EMBL" id="QJA63647.1"/>
    </source>
</evidence>
<name>A0A6M3J3B6_9ZZZZ</name>
<dbReference type="EMBL" id="MT141502">
    <property type="protein sequence ID" value="QJA63647.1"/>
    <property type="molecule type" value="Genomic_DNA"/>
</dbReference>
<dbReference type="GO" id="GO:0005524">
    <property type="term" value="F:ATP binding"/>
    <property type="evidence" value="ECO:0007669"/>
    <property type="project" value="InterPro"/>
</dbReference>
<sequence>MKHIEEKAKEVGLKVVKSEAGDIYVEGPAENVAAFRAQFQAAEQAAIKEFNSSGLQPVEYKTLVRPEVVEKKTAGGIYIPEITHEREELAQVIATLIAVGGNAFDGWSGQVPKTGQRVYVAKYAGIRVKGVDGRQYQIISDKDISAIITKET</sequence>
<dbReference type="InterPro" id="IPR037124">
    <property type="entry name" value="Chaperonin_GroES_sf"/>
</dbReference>
<protein>
    <submittedName>
        <fullName evidence="2">Putative chaperonin</fullName>
    </submittedName>
</protein>
<dbReference type="InterPro" id="IPR020818">
    <property type="entry name" value="Chaperonin_GroES"/>
</dbReference>
<accession>A0A6M3J3B6</accession>
<dbReference type="EMBL" id="MT142132">
    <property type="protein sequence ID" value="QJA74965.1"/>
    <property type="molecule type" value="Genomic_DNA"/>
</dbReference>
<organism evidence="2">
    <name type="scientific">viral metagenome</name>
    <dbReference type="NCBI Taxonomy" id="1070528"/>
    <lineage>
        <taxon>unclassified sequences</taxon>
        <taxon>metagenomes</taxon>
        <taxon>organismal metagenomes</taxon>
    </lineage>
</organism>
<reference evidence="2" key="1">
    <citation type="submission" date="2020-03" db="EMBL/GenBank/DDBJ databases">
        <title>The deep terrestrial virosphere.</title>
        <authorList>
            <person name="Holmfeldt K."/>
            <person name="Nilsson E."/>
            <person name="Simone D."/>
            <person name="Lopez-Fernandez M."/>
            <person name="Wu X."/>
            <person name="de Brujin I."/>
            <person name="Lundin D."/>
            <person name="Andersson A."/>
            <person name="Bertilsson S."/>
            <person name="Dopson M."/>
        </authorList>
    </citation>
    <scope>NUCLEOTIDE SEQUENCE</scope>
    <source>
        <strain evidence="3">MM415A01887</strain>
        <strain evidence="2">MM415B00601</strain>
    </source>
</reference>
<dbReference type="CDD" id="cd00320">
    <property type="entry name" value="cpn10"/>
    <property type="match status" value="1"/>
</dbReference>
<dbReference type="Pfam" id="PF00166">
    <property type="entry name" value="Cpn10"/>
    <property type="match status" value="1"/>
</dbReference>
<dbReference type="InterPro" id="IPR011032">
    <property type="entry name" value="GroES-like_sf"/>
</dbReference>
<keyword evidence="1" id="KW-0143">Chaperone</keyword>
<dbReference type="PRINTS" id="PR00297">
    <property type="entry name" value="CHAPERONIN10"/>
</dbReference>
<evidence type="ECO:0000256" key="1">
    <source>
        <dbReference type="ARBA" id="ARBA00023186"/>
    </source>
</evidence>